<dbReference type="GeneID" id="78774070"/>
<reference evidence="1 2" key="1">
    <citation type="submission" date="2019-12" db="EMBL/GenBank/DDBJ databases">
        <title>Chromosome-level assembly of the Caenorhabditis remanei genome.</title>
        <authorList>
            <person name="Teterina A.A."/>
            <person name="Willis J.H."/>
            <person name="Phillips P.C."/>
        </authorList>
    </citation>
    <scope>NUCLEOTIDE SEQUENCE [LARGE SCALE GENOMIC DNA]</scope>
    <source>
        <strain evidence="1 2">PX506</strain>
        <tissue evidence="1">Whole organism</tissue>
    </source>
</reference>
<dbReference type="KEGG" id="crq:GCK72_005276"/>
<comment type="caution">
    <text evidence="1">The sequence shown here is derived from an EMBL/GenBank/DDBJ whole genome shotgun (WGS) entry which is preliminary data.</text>
</comment>
<dbReference type="CTD" id="78774070"/>
<dbReference type="EMBL" id="WUAV01000002">
    <property type="protein sequence ID" value="KAF1765324.1"/>
    <property type="molecule type" value="Genomic_DNA"/>
</dbReference>
<evidence type="ECO:0000313" key="1">
    <source>
        <dbReference type="EMBL" id="KAF1765324.1"/>
    </source>
</evidence>
<dbReference type="Proteomes" id="UP000483820">
    <property type="component" value="Chromosome II"/>
</dbReference>
<protein>
    <submittedName>
        <fullName evidence="1">Uncharacterized protein</fullName>
    </submittedName>
</protein>
<dbReference type="RefSeq" id="XP_053589307.1">
    <property type="nucleotide sequence ID" value="XM_053725113.1"/>
</dbReference>
<proteinExistence type="predicted"/>
<organism evidence="1 2">
    <name type="scientific">Caenorhabditis remanei</name>
    <name type="common">Caenorhabditis vulgaris</name>
    <dbReference type="NCBI Taxonomy" id="31234"/>
    <lineage>
        <taxon>Eukaryota</taxon>
        <taxon>Metazoa</taxon>
        <taxon>Ecdysozoa</taxon>
        <taxon>Nematoda</taxon>
        <taxon>Chromadorea</taxon>
        <taxon>Rhabditida</taxon>
        <taxon>Rhabditina</taxon>
        <taxon>Rhabditomorpha</taxon>
        <taxon>Rhabditoidea</taxon>
        <taxon>Rhabditidae</taxon>
        <taxon>Peloderinae</taxon>
        <taxon>Caenorhabditis</taxon>
    </lineage>
</organism>
<sequence>MSTIDGLQILHWIPVVIQEDYCIGTCEIQTNTTDLKRDTGTSPSSTKCDTTLPNSPLLKAFETSLAELIFSKHTRIESSSNIFSNDTWKATRCTENIDKIGVFRSFFKSRRELIDGTLLQRRHELLRTDLFGRTVEYAALLTSSGAPPVASVLVRSNPRTTQYSMNSLQSFVNPCTIVVISSYCFPGPLTIESASCMIVIGGGFSVIFALTAALYRAAHSLTTIETPRLCIMLCRCFIVTGNSIDIACEYIDLRITVIEKKTSKPVSNFLTYITFFYKNMPENSCLREFDVSGDLEPSDVVWIGAMSVRDEALSVDEDLEGVVLVLDDKVESYSLLEWDLSLALLISPLVGGERVADDKVDVEALGLLLDGSEDKEALSNWKSVGKSAFVWNWVVLSSPVNVVQVEISINGEMRDRRQWKTVLVVLELLVVDDDL</sequence>
<gene>
    <name evidence="1" type="ORF">GCK72_005276</name>
</gene>
<accession>A0A6A5HES2</accession>
<name>A0A6A5HES2_CAERE</name>
<evidence type="ECO:0000313" key="2">
    <source>
        <dbReference type="Proteomes" id="UP000483820"/>
    </source>
</evidence>
<dbReference type="AlphaFoldDB" id="A0A6A5HES2"/>